<dbReference type="RefSeq" id="WP_189138749.1">
    <property type="nucleotide sequence ID" value="NZ_BMNK01000003.1"/>
</dbReference>
<accession>A0A918A5H2</accession>
<dbReference type="Proteomes" id="UP000660745">
    <property type="component" value="Unassembled WGS sequence"/>
</dbReference>
<keyword evidence="1 5" id="KW-0645">Protease</keyword>
<dbReference type="SMART" id="SM00228">
    <property type="entry name" value="PDZ"/>
    <property type="match status" value="1"/>
</dbReference>
<evidence type="ECO:0000256" key="3">
    <source>
        <dbReference type="SAM" id="SignalP"/>
    </source>
</evidence>
<dbReference type="SUPFAM" id="SSF50156">
    <property type="entry name" value="PDZ domain-like"/>
    <property type="match status" value="1"/>
</dbReference>
<gene>
    <name evidence="5" type="ORF">GCM10012278_25720</name>
</gene>
<evidence type="ECO:0000313" key="5">
    <source>
        <dbReference type="EMBL" id="GGP05587.1"/>
    </source>
</evidence>
<feature type="chain" id="PRO_5037425075" evidence="3">
    <location>
        <begin position="23"/>
        <end position="354"/>
    </location>
</feature>
<proteinExistence type="predicted"/>
<keyword evidence="3" id="KW-0732">Signal</keyword>
<dbReference type="AlphaFoldDB" id="A0A918A5H2"/>
<dbReference type="Gene3D" id="2.30.42.10">
    <property type="match status" value="1"/>
</dbReference>
<dbReference type="InterPro" id="IPR001940">
    <property type="entry name" value="Peptidase_S1C"/>
</dbReference>
<dbReference type="Pfam" id="PF13365">
    <property type="entry name" value="Trypsin_2"/>
    <property type="match status" value="1"/>
</dbReference>
<protein>
    <submittedName>
        <fullName evidence="5">Protease</fullName>
    </submittedName>
</protein>
<dbReference type="PROSITE" id="PS50106">
    <property type="entry name" value="PDZ"/>
    <property type="match status" value="1"/>
</dbReference>
<dbReference type="InterPro" id="IPR051201">
    <property type="entry name" value="Chloro_Bact_Ser_Proteases"/>
</dbReference>
<dbReference type="InterPro" id="IPR001478">
    <property type="entry name" value="PDZ"/>
</dbReference>
<evidence type="ECO:0000256" key="2">
    <source>
        <dbReference type="ARBA" id="ARBA00022801"/>
    </source>
</evidence>
<dbReference type="GO" id="GO:0006508">
    <property type="term" value="P:proteolysis"/>
    <property type="evidence" value="ECO:0007669"/>
    <property type="project" value="UniProtKB-KW"/>
</dbReference>
<name>A0A918A5H2_9ACTN</name>
<feature type="domain" description="PDZ" evidence="4">
    <location>
        <begin position="256"/>
        <end position="338"/>
    </location>
</feature>
<dbReference type="Pfam" id="PF13180">
    <property type="entry name" value="PDZ_2"/>
    <property type="match status" value="1"/>
</dbReference>
<dbReference type="GO" id="GO:0004252">
    <property type="term" value="F:serine-type endopeptidase activity"/>
    <property type="evidence" value="ECO:0007669"/>
    <property type="project" value="InterPro"/>
</dbReference>
<organism evidence="5 6">
    <name type="scientific">Nonomuraea glycinis</name>
    <dbReference type="NCBI Taxonomy" id="2047744"/>
    <lineage>
        <taxon>Bacteria</taxon>
        <taxon>Bacillati</taxon>
        <taxon>Actinomycetota</taxon>
        <taxon>Actinomycetes</taxon>
        <taxon>Streptosporangiales</taxon>
        <taxon>Streptosporangiaceae</taxon>
        <taxon>Nonomuraea</taxon>
    </lineage>
</organism>
<keyword evidence="2" id="KW-0378">Hydrolase</keyword>
<evidence type="ECO:0000256" key="1">
    <source>
        <dbReference type="ARBA" id="ARBA00022670"/>
    </source>
</evidence>
<comment type="caution">
    <text evidence="5">The sequence shown here is derived from an EMBL/GenBank/DDBJ whole genome shotgun (WGS) entry which is preliminary data.</text>
</comment>
<dbReference type="PANTHER" id="PTHR43343:SF3">
    <property type="entry name" value="PROTEASE DO-LIKE 8, CHLOROPLASTIC"/>
    <property type="match status" value="1"/>
</dbReference>
<reference evidence="5" key="1">
    <citation type="journal article" date="2014" name="Int. J. Syst. Evol. Microbiol.">
        <title>Complete genome sequence of Corynebacterium casei LMG S-19264T (=DSM 44701T), isolated from a smear-ripened cheese.</title>
        <authorList>
            <consortium name="US DOE Joint Genome Institute (JGI-PGF)"/>
            <person name="Walter F."/>
            <person name="Albersmeier A."/>
            <person name="Kalinowski J."/>
            <person name="Ruckert C."/>
        </authorList>
    </citation>
    <scope>NUCLEOTIDE SEQUENCE</scope>
    <source>
        <strain evidence="5">CGMCC 4.7430</strain>
    </source>
</reference>
<keyword evidence="6" id="KW-1185">Reference proteome</keyword>
<dbReference type="PANTHER" id="PTHR43343">
    <property type="entry name" value="PEPTIDASE S12"/>
    <property type="match status" value="1"/>
</dbReference>
<sequence>MGRVAGGLAAAVLLTVCGTAGAPAVLPRATPPAPPPASASVSAPPVQPLEEAYERVIAEVLPSIVQINTKAGLGSGIVYDAEGHVITNAHVVGEATQMNVTFATGGSPRKARLVKTFAAGDLAVIKVDNAQGLQPARWGDSAKLRVGQLVLAMGNPLGLSGSVTEGIVSALGRTVSEPESPGSTGATIAGAIQTSAAINPGNSGGALVNLSGQVIGIPTLAASDPTMGGPASGIGFAIPSNIALDIAAQIIEHGKVINSHRAALGIKGNTIIGANGQPTGIGVGVVQKNSAAARAGLREGDVIIAIGGKRVSAMAELTESLTTYRPGDTVPVKVIRPNGKTDTITVTLGELSGE</sequence>
<feature type="signal peptide" evidence="3">
    <location>
        <begin position="1"/>
        <end position="22"/>
    </location>
</feature>
<dbReference type="SUPFAM" id="SSF50494">
    <property type="entry name" value="Trypsin-like serine proteases"/>
    <property type="match status" value="1"/>
</dbReference>
<evidence type="ECO:0000259" key="4">
    <source>
        <dbReference type="PROSITE" id="PS50106"/>
    </source>
</evidence>
<dbReference type="PRINTS" id="PR00834">
    <property type="entry name" value="PROTEASES2C"/>
</dbReference>
<reference evidence="5" key="2">
    <citation type="submission" date="2020-09" db="EMBL/GenBank/DDBJ databases">
        <authorList>
            <person name="Sun Q."/>
            <person name="Zhou Y."/>
        </authorList>
    </citation>
    <scope>NUCLEOTIDE SEQUENCE</scope>
    <source>
        <strain evidence="5">CGMCC 4.7430</strain>
    </source>
</reference>
<dbReference type="EMBL" id="BMNK01000003">
    <property type="protein sequence ID" value="GGP05587.1"/>
    <property type="molecule type" value="Genomic_DNA"/>
</dbReference>
<dbReference type="Gene3D" id="2.40.10.120">
    <property type="match status" value="1"/>
</dbReference>
<dbReference type="InterPro" id="IPR036034">
    <property type="entry name" value="PDZ_sf"/>
</dbReference>
<evidence type="ECO:0000313" key="6">
    <source>
        <dbReference type="Proteomes" id="UP000660745"/>
    </source>
</evidence>
<dbReference type="InterPro" id="IPR009003">
    <property type="entry name" value="Peptidase_S1_PA"/>
</dbReference>